<evidence type="ECO:0000313" key="2">
    <source>
        <dbReference type="Proteomes" id="UP000196005"/>
    </source>
</evidence>
<evidence type="ECO:0000313" key="1">
    <source>
        <dbReference type="EMBL" id="ARU47224.1"/>
    </source>
</evidence>
<sequence>MQVSSTLQNNIVSPTNYEPLNHNVGTSQQALSSTLAIAPNIKAWDYVDLGEDISAYTTISPKQEQTNQELINYLSTLMNDKTDEGRQNLKAYDLNQHNSLKSSLKIFKDFGEKVVAGKVEQLQSLPILPLTTYQIEHPYYVHGTNGEEIKNMSFDELYDFLGKDYFGKNTSKSQFKVYAERIGIFTVAFDERQKQFDYTLTGRSIKSLEQGIKDKDPNLTVHYLYELHETTPEAMDAMKMERFKNLYSFTDEFAKTDKFQQLYDTFLENREKNQEIETATKQRKNLVDVVGSERFFTSEVAGRDLSRAQVIEHYTTITEDLKALKIPPENTTYNDTVTKNLDDSIKLYEKITSDLKQMWHYGDVDMQG</sequence>
<reference evidence="2" key="1">
    <citation type="submission" date="2017-05" db="EMBL/GenBank/DDBJ databases">
        <title>Dechlorination kinetics govern the competition between two new strains of the genus Sulfurospirillum.</title>
        <authorList>
            <person name="Buttet G.F."/>
            <person name="Murray A.M."/>
            <person name="Goris T."/>
            <person name="Burion M."/>
            <person name="Lin B."/>
            <person name="Rolle M."/>
            <person name="Maillard J."/>
        </authorList>
    </citation>
    <scope>NUCLEOTIDE SEQUENCE [LARGE SCALE GENOMIC DNA]</scope>
    <source>
        <strain evidence="2">SL2-1</strain>
    </source>
</reference>
<dbReference type="KEGG" id="suls:Sdiek1_0036"/>
<dbReference type="Proteomes" id="UP000196005">
    <property type="component" value="Chromosome"/>
</dbReference>
<protein>
    <submittedName>
        <fullName evidence="1">Uncharacterized protein</fullName>
    </submittedName>
</protein>
<keyword evidence="2" id="KW-1185">Reference proteome</keyword>
<organism evidence="1 2">
    <name type="scientific">Sulfurospirillum diekertiae</name>
    <dbReference type="NCBI Taxonomy" id="1854492"/>
    <lineage>
        <taxon>Bacteria</taxon>
        <taxon>Pseudomonadati</taxon>
        <taxon>Campylobacterota</taxon>
        <taxon>Epsilonproteobacteria</taxon>
        <taxon>Campylobacterales</taxon>
        <taxon>Sulfurospirillaceae</taxon>
        <taxon>Sulfurospirillum</taxon>
    </lineage>
</organism>
<dbReference type="OrthoDB" id="9971130at2"/>
<dbReference type="EMBL" id="CP021416">
    <property type="protein sequence ID" value="ARU47224.1"/>
    <property type="molecule type" value="Genomic_DNA"/>
</dbReference>
<accession>A0A1Y0HIH1</accession>
<dbReference type="RefSeq" id="WP_087437352.1">
    <property type="nucleotide sequence ID" value="NZ_CP021416.1"/>
</dbReference>
<dbReference type="AlphaFoldDB" id="A0A1Y0HIH1"/>
<name>A0A1Y0HIH1_9BACT</name>
<gene>
    <name evidence="1" type="ORF">Sdiek1_0036</name>
</gene>
<proteinExistence type="predicted"/>